<evidence type="ECO:0000256" key="1">
    <source>
        <dbReference type="SAM" id="MobiDB-lite"/>
    </source>
</evidence>
<evidence type="ECO:0000313" key="3">
    <source>
        <dbReference type="Proteomes" id="UP000652761"/>
    </source>
</evidence>
<protein>
    <submittedName>
        <fullName evidence="2">Uncharacterized protein</fullName>
    </submittedName>
</protein>
<keyword evidence="3" id="KW-1185">Reference proteome</keyword>
<dbReference type="AlphaFoldDB" id="A0A843W6J0"/>
<dbReference type="Proteomes" id="UP000652761">
    <property type="component" value="Unassembled WGS sequence"/>
</dbReference>
<evidence type="ECO:0000313" key="2">
    <source>
        <dbReference type="EMBL" id="MQM05572.1"/>
    </source>
</evidence>
<dbReference type="EMBL" id="NMUH01003437">
    <property type="protein sequence ID" value="MQM05572.1"/>
    <property type="molecule type" value="Genomic_DNA"/>
</dbReference>
<name>A0A843W6J0_COLES</name>
<gene>
    <name evidence="2" type="ORF">Taro_038383</name>
</gene>
<sequence>MSSIRSIPFLATAFALRYSALGRDRRTCLKKSPPPLVLKLCSTRPQQDGETEDDTYTHEEGNDQE</sequence>
<reference evidence="2" key="1">
    <citation type="submission" date="2017-07" db="EMBL/GenBank/DDBJ databases">
        <title>Taro Niue Genome Assembly and Annotation.</title>
        <authorList>
            <person name="Atibalentja N."/>
            <person name="Keating K."/>
            <person name="Fields C.J."/>
        </authorList>
    </citation>
    <scope>NUCLEOTIDE SEQUENCE</scope>
    <source>
        <strain evidence="2">Niue_2</strain>
        <tissue evidence="2">Leaf</tissue>
    </source>
</reference>
<comment type="caution">
    <text evidence="2">The sequence shown here is derived from an EMBL/GenBank/DDBJ whole genome shotgun (WGS) entry which is preliminary data.</text>
</comment>
<organism evidence="2 3">
    <name type="scientific">Colocasia esculenta</name>
    <name type="common">Wild taro</name>
    <name type="synonym">Arum esculentum</name>
    <dbReference type="NCBI Taxonomy" id="4460"/>
    <lineage>
        <taxon>Eukaryota</taxon>
        <taxon>Viridiplantae</taxon>
        <taxon>Streptophyta</taxon>
        <taxon>Embryophyta</taxon>
        <taxon>Tracheophyta</taxon>
        <taxon>Spermatophyta</taxon>
        <taxon>Magnoliopsida</taxon>
        <taxon>Liliopsida</taxon>
        <taxon>Araceae</taxon>
        <taxon>Aroideae</taxon>
        <taxon>Colocasieae</taxon>
        <taxon>Colocasia</taxon>
    </lineage>
</organism>
<feature type="region of interest" description="Disordered" evidence="1">
    <location>
        <begin position="39"/>
        <end position="65"/>
    </location>
</feature>
<proteinExistence type="predicted"/>
<feature type="compositionally biased region" description="Basic and acidic residues" evidence="1">
    <location>
        <begin position="55"/>
        <end position="65"/>
    </location>
</feature>
<accession>A0A843W6J0</accession>